<evidence type="ECO:0000313" key="2">
    <source>
        <dbReference type="EMBL" id="GGH84711.1"/>
    </source>
</evidence>
<evidence type="ECO:0000256" key="1">
    <source>
        <dbReference type="SAM" id="Phobius"/>
    </source>
</evidence>
<feature type="transmembrane region" description="Helical" evidence="1">
    <location>
        <begin position="46"/>
        <end position="66"/>
    </location>
</feature>
<proteinExistence type="predicted"/>
<keyword evidence="1" id="KW-0472">Membrane</keyword>
<accession>A0ABQ2A235</accession>
<sequence>MTILLTHLRVVLLFYRSVAPFMLLISVLILWCVLRPALLEGWARGGILPQLVLIKLMTGPVVWYLAERMRPNQYWFYYNLGVSRRFLWGGVAVLDGLLFSGLMLALNACYA</sequence>
<keyword evidence="3" id="KW-1185">Reference proteome</keyword>
<comment type="caution">
    <text evidence="2">The sequence shown here is derived from an EMBL/GenBank/DDBJ whole genome shotgun (WGS) entry which is preliminary data.</text>
</comment>
<organism evidence="2 3">
    <name type="scientific">Hymenobacter frigidus</name>
    <dbReference type="NCBI Taxonomy" id="1524095"/>
    <lineage>
        <taxon>Bacteria</taxon>
        <taxon>Pseudomonadati</taxon>
        <taxon>Bacteroidota</taxon>
        <taxon>Cytophagia</taxon>
        <taxon>Cytophagales</taxon>
        <taxon>Hymenobacteraceae</taxon>
        <taxon>Hymenobacter</taxon>
    </lineage>
</organism>
<evidence type="ECO:0000313" key="3">
    <source>
        <dbReference type="Proteomes" id="UP000637774"/>
    </source>
</evidence>
<reference evidence="3" key="1">
    <citation type="journal article" date="2019" name="Int. J. Syst. Evol. Microbiol.">
        <title>The Global Catalogue of Microorganisms (GCM) 10K type strain sequencing project: providing services to taxonomists for standard genome sequencing and annotation.</title>
        <authorList>
            <consortium name="The Broad Institute Genomics Platform"/>
            <consortium name="The Broad Institute Genome Sequencing Center for Infectious Disease"/>
            <person name="Wu L."/>
            <person name="Ma J."/>
        </authorList>
    </citation>
    <scope>NUCLEOTIDE SEQUENCE [LARGE SCALE GENOMIC DNA]</scope>
    <source>
        <strain evidence="3">CGMCC 1.14966</strain>
    </source>
</reference>
<feature type="transmembrane region" description="Helical" evidence="1">
    <location>
        <begin position="86"/>
        <end position="110"/>
    </location>
</feature>
<protein>
    <submittedName>
        <fullName evidence="2">Uncharacterized protein</fullName>
    </submittedName>
</protein>
<gene>
    <name evidence="2" type="ORF">GCM10011495_17260</name>
</gene>
<dbReference type="Proteomes" id="UP000637774">
    <property type="component" value="Unassembled WGS sequence"/>
</dbReference>
<dbReference type="EMBL" id="BMGY01000013">
    <property type="protein sequence ID" value="GGH84711.1"/>
    <property type="molecule type" value="Genomic_DNA"/>
</dbReference>
<keyword evidence="1" id="KW-1133">Transmembrane helix</keyword>
<feature type="transmembrane region" description="Helical" evidence="1">
    <location>
        <begin position="12"/>
        <end position="34"/>
    </location>
</feature>
<name>A0ABQ2A235_9BACT</name>
<keyword evidence="1" id="KW-0812">Transmembrane</keyword>
<dbReference type="RefSeq" id="WP_188561665.1">
    <property type="nucleotide sequence ID" value="NZ_BMGY01000013.1"/>
</dbReference>